<keyword evidence="7 14" id="KW-1133">Transmembrane helix</keyword>
<comment type="subcellular location">
    <subcellularLocation>
        <location evidence="1 12">Cell membrane</location>
        <topology evidence="1 12">Multi-pass membrane protein</topology>
    </subcellularLocation>
</comment>
<organism evidence="16 17">
    <name type="scientific">Nocardia arthritidis</name>
    <dbReference type="NCBI Taxonomy" id="228602"/>
    <lineage>
        <taxon>Bacteria</taxon>
        <taxon>Bacillati</taxon>
        <taxon>Actinomycetota</taxon>
        <taxon>Actinomycetes</taxon>
        <taxon>Mycobacteriales</taxon>
        <taxon>Nocardiaceae</taxon>
        <taxon>Nocardia</taxon>
    </lineage>
</organism>
<feature type="transmembrane region" description="Helical" evidence="14">
    <location>
        <begin position="183"/>
        <end position="207"/>
    </location>
</feature>
<keyword evidence="5 12" id="KW-0812">Transmembrane</keyword>
<evidence type="ECO:0000256" key="9">
    <source>
        <dbReference type="ARBA" id="ARBA00031400"/>
    </source>
</evidence>
<keyword evidence="6" id="KW-1278">Translocase</keyword>
<evidence type="ECO:0000256" key="13">
    <source>
        <dbReference type="SAM" id="MobiDB-lite"/>
    </source>
</evidence>
<feature type="transmembrane region" description="Helical" evidence="14">
    <location>
        <begin position="68"/>
        <end position="93"/>
    </location>
</feature>
<feature type="region of interest" description="Disordered" evidence="13">
    <location>
        <begin position="1"/>
        <end position="29"/>
    </location>
</feature>
<evidence type="ECO:0000256" key="4">
    <source>
        <dbReference type="ARBA" id="ARBA00022475"/>
    </source>
</evidence>
<sequence length="247" mass="27130">MIAFGRPTRRRPNETPSVRGFSDTDGQVSHPGTAVVLRRVILTPVTTAVGTPGSAITQRVHSLNRPNMVSVGTIIWLSSELMFFAGLFAMYFVARAQAHGNWPPEPTELNMKLAVPVTTVLVASSFTCQMGVFAAEKGDVFGLRRWYVVTLLMGLFFVIGQGTEYRALYSEGTSIASSSYGSVFFITTGFHGLHVIGGLIAFVFLLIRTKVSKFTPAQATAAIVVSYYWHFVDIVWIGLFATIYFVR</sequence>
<evidence type="ECO:0000256" key="3">
    <source>
        <dbReference type="ARBA" id="ARBA00012949"/>
    </source>
</evidence>
<accession>A0A6G9YCV1</accession>
<evidence type="ECO:0000256" key="14">
    <source>
        <dbReference type="SAM" id="Phobius"/>
    </source>
</evidence>
<evidence type="ECO:0000256" key="6">
    <source>
        <dbReference type="ARBA" id="ARBA00022967"/>
    </source>
</evidence>
<dbReference type="InterPro" id="IPR035973">
    <property type="entry name" value="Cyt_c_oxidase_su3-like_sf"/>
</dbReference>
<feature type="transmembrane region" description="Helical" evidence="14">
    <location>
        <begin position="146"/>
        <end position="163"/>
    </location>
</feature>
<evidence type="ECO:0000256" key="8">
    <source>
        <dbReference type="ARBA" id="ARBA00023136"/>
    </source>
</evidence>
<dbReference type="EC" id="7.1.1.9" evidence="3"/>
<dbReference type="AlphaFoldDB" id="A0A6G9YCV1"/>
<evidence type="ECO:0000256" key="2">
    <source>
        <dbReference type="ARBA" id="ARBA00010581"/>
    </source>
</evidence>
<dbReference type="Pfam" id="PF00510">
    <property type="entry name" value="COX3"/>
    <property type="match status" value="1"/>
</dbReference>
<gene>
    <name evidence="16" type="ORF">F5544_15065</name>
</gene>
<evidence type="ECO:0000313" key="16">
    <source>
        <dbReference type="EMBL" id="QIS10897.1"/>
    </source>
</evidence>
<dbReference type="Proteomes" id="UP000503540">
    <property type="component" value="Chromosome"/>
</dbReference>
<feature type="domain" description="Heme-copper oxidase subunit III family profile" evidence="15">
    <location>
        <begin position="61"/>
        <end position="247"/>
    </location>
</feature>
<dbReference type="InterPro" id="IPR024791">
    <property type="entry name" value="Cyt_c/ubiquinol_Oxase_su3"/>
</dbReference>
<proteinExistence type="inferred from homology"/>
<dbReference type="EMBL" id="CP046172">
    <property type="protein sequence ID" value="QIS10897.1"/>
    <property type="molecule type" value="Genomic_DNA"/>
</dbReference>
<reference evidence="16 17" key="1">
    <citation type="journal article" date="2019" name="ACS Chem. Biol.">
        <title>Identification and Mobilization of a Cryptic Antibiotic Biosynthesis Gene Locus from a Human-Pathogenic Nocardia Isolate.</title>
        <authorList>
            <person name="Herisse M."/>
            <person name="Ishida K."/>
            <person name="Porter J.L."/>
            <person name="Howden B."/>
            <person name="Hertweck C."/>
            <person name="Stinear T.P."/>
            <person name="Pidot S.J."/>
        </authorList>
    </citation>
    <scope>NUCLEOTIDE SEQUENCE [LARGE SCALE GENOMIC DNA]</scope>
    <source>
        <strain evidence="16 17">AUSMDU00012717</strain>
    </source>
</reference>
<evidence type="ECO:0000256" key="12">
    <source>
        <dbReference type="RuleBase" id="RU003376"/>
    </source>
</evidence>
<evidence type="ECO:0000259" key="15">
    <source>
        <dbReference type="PROSITE" id="PS50253"/>
    </source>
</evidence>
<evidence type="ECO:0000313" key="17">
    <source>
        <dbReference type="Proteomes" id="UP000503540"/>
    </source>
</evidence>
<dbReference type="InterPro" id="IPR000298">
    <property type="entry name" value="Cyt_c_oxidase-like_su3"/>
</dbReference>
<dbReference type="KEGG" id="nah:F5544_15065"/>
<keyword evidence="17" id="KW-1185">Reference proteome</keyword>
<feature type="transmembrane region" description="Helical" evidence="14">
    <location>
        <begin position="219"/>
        <end position="246"/>
    </location>
</feature>
<dbReference type="PANTHER" id="PTHR11403:SF2">
    <property type="entry name" value="CYTOCHROME BO(3) UBIQUINOL OXIDASE SUBUNIT 3"/>
    <property type="match status" value="1"/>
</dbReference>
<comment type="similarity">
    <text evidence="2 12">Belongs to the cytochrome c oxidase subunit 3 family.</text>
</comment>
<dbReference type="Gene3D" id="1.20.120.80">
    <property type="entry name" value="Cytochrome c oxidase, subunit III, four-helix bundle"/>
    <property type="match status" value="1"/>
</dbReference>
<dbReference type="CDD" id="cd00386">
    <property type="entry name" value="Heme_Cu_Oxidase_III_like"/>
    <property type="match status" value="1"/>
</dbReference>
<name>A0A6G9YCV1_9NOCA</name>
<dbReference type="FunFam" id="1.20.120.80:FF:000001">
    <property type="entry name" value="Cytochrome (Ubi)quinol oxidase subunit III"/>
    <property type="match status" value="1"/>
</dbReference>
<comment type="catalytic activity">
    <reaction evidence="11">
        <text>4 Fe(II)-[cytochrome c] + O2 + 8 H(+)(in) = 4 Fe(III)-[cytochrome c] + 2 H2O + 4 H(+)(out)</text>
        <dbReference type="Rhea" id="RHEA:11436"/>
        <dbReference type="Rhea" id="RHEA-COMP:10350"/>
        <dbReference type="Rhea" id="RHEA-COMP:14399"/>
        <dbReference type="ChEBI" id="CHEBI:15377"/>
        <dbReference type="ChEBI" id="CHEBI:15378"/>
        <dbReference type="ChEBI" id="CHEBI:15379"/>
        <dbReference type="ChEBI" id="CHEBI:29033"/>
        <dbReference type="ChEBI" id="CHEBI:29034"/>
        <dbReference type="EC" id="7.1.1.9"/>
    </reaction>
</comment>
<dbReference type="PROSITE" id="PS50253">
    <property type="entry name" value="COX3"/>
    <property type="match status" value="1"/>
</dbReference>
<dbReference type="InterPro" id="IPR013833">
    <property type="entry name" value="Cyt_c_oxidase_su3_a-hlx"/>
</dbReference>
<dbReference type="PANTHER" id="PTHR11403">
    <property type="entry name" value="CYTOCHROME C OXIDASE SUBUNIT III"/>
    <property type="match status" value="1"/>
</dbReference>
<evidence type="ECO:0000256" key="7">
    <source>
        <dbReference type="ARBA" id="ARBA00022989"/>
    </source>
</evidence>
<keyword evidence="8 14" id="KW-0472">Membrane</keyword>
<feature type="transmembrane region" description="Helical" evidence="14">
    <location>
        <begin position="113"/>
        <end position="134"/>
    </location>
</feature>
<dbReference type="GO" id="GO:0005886">
    <property type="term" value="C:plasma membrane"/>
    <property type="evidence" value="ECO:0007669"/>
    <property type="project" value="UniProtKB-SubCell"/>
</dbReference>
<dbReference type="GO" id="GO:0004129">
    <property type="term" value="F:cytochrome-c oxidase activity"/>
    <property type="evidence" value="ECO:0007669"/>
    <property type="project" value="UniProtKB-EC"/>
</dbReference>
<protein>
    <recommendedName>
        <fullName evidence="3">cytochrome-c oxidase</fullName>
        <ecNumber evidence="3">7.1.1.9</ecNumber>
    </recommendedName>
    <alternativeName>
        <fullName evidence="9">Cytochrome aa3 subunit 3</fullName>
    </alternativeName>
    <alternativeName>
        <fullName evidence="10">Cytochrome c oxidase polypeptide III</fullName>
    </alternativeName>
</protein>
<evidence type="ECO:0000256" key="11">
    <source>
        <dbReference type="ARBA" id="ARBA00047816"/>
    </source>
</evidence>
<dbReference type="GO" id="GO:0019646">
    <property type="term" value="P:aerobic electron transport chain"/>
    <property type="evidence" value="ECO:0007669"/>
    <property type="project" value="InterPro"/>
</dbReference>
<keyword evidence="4" id="KW-1003">Cell membrane</keyword>
<evidence type="ECO:0000256" key="1">
    <source>
        <dbReference type="ARBA" id="ARBA00004651"/>
    </source>
</evidence>
<evidence type="ECO:0000256" key="5">
    <source>
        <dbReference type="ARBA" id="ARBA00022692"/>
    </source>
</evidence>
<evidence type="ECO:0000256" key="10">
    <source>
        <dbReference type="ARBA" id="ARBA00031625"/>
    </source>
</evidence>
<dbReference type="SUPFAM" id="SSF81452">
    <property type="entry name" value="Cytochrome c oxidase subunit III-like"/>
    <property type="match status" value="1"/>
</dbReference>